<keyword evidence="1" id="KW-0812">Transmembrane</keyword>
<evidence type="ECO:0000259" key="2">
    <source>
        <dbReference type="Pfam" id="PF01757"/>
    </source>
</evidence>
<dbReference type="InterPro" id="IPR002656">
    <property type="entry name" value="Acyl_transf_3_dom"/>
</dbReference>
<feature type="domain" description="Acyltransferase 3" evidence="2">
    <location>
        <begin position="16"/>
        <end position="360"/>
    </location>
</feature>
<organism evidence="3 4">
    <name type="scientific">Glutinoglossum americanum</name>
    <dbReference type="NCBI Taxonomy" id="1670608"/>
    <lineage>
        <taxon>Eukaryota</taxon>
        <taxon>Fungi</taxon>
        <taxon>Dikarya</taxon>
        <taxon>Ascomycota</taxon>
        <taxon>Pezizomycotina</taxon>
        <taxon>Geoglossomycetes</taxon>
        <taxon>Geoglossales</taxon>
        <taxon>Geoglossaceae</taxon>
        <taxon>Glutinoglossum</taxon>
    </lineage>
</organism>
<feature type="transmembrane region" description="Helical" evidence="1">
    <location>
        <begin position="304"/>
        <end position="321"/>
    </location>
</feature>
<feature type="transmembrane region" description="Helical" evidence="1">
    <location>
        <begin position="21"/>
        <end position="43"/>
    </location>
</feature>
<keyword evidence="1" id="KW-0472">Membrane</keyword>
<evidence type="ECO:0000313" key="3">
    <source>
        <dbReference type="EMBL" id="KAH0541827.1"/>
    </source>
</evidence>
<comment type="caution">
    <text evidence="3">The sequence shown here is derived from an EMBL/GenBank/DDBJ whole genome shotgun (WGS) entry which is preliminary data.</text>
</comment>
<protein>
    <recommendedName>
        <fullName evidence="2">Acyltransferase 3 domain-containing protein</fullName>
    </recommendedName>
</protein>
<dbReference type="GO" id="GO:0016747">
    <property type="term" value="F:acyltransferase activity, transferring groups other than amino-acyl groups"/>
    <property type="evidence" value="ECO:0007669"/>
    <property type="project" value="InterPro"/>
</dbReference>
<keyword evidence="1" id="KW-1133">Transmembrane helix</keyword>
<gene>
    <name evidence="3" type="ORF">FGG08_003710</name>
</gene>
<sequence>MTAKLLPQPLRPRDVRWVDGLRGIASMMVIGSHLVLCFARHLIFPAPDADTPPLFFQLPIIRLPEHGPPWVIIFIVLSSYAAALKPIKLSRARRAGEALSSLASSSFRRTGRLVLPSLTATVLSWFLCQIGAYKIAKSSDAWWMAETSRVPSSSWSATISDLISGIVQTWTDGENPYDQPQWTLPVLLKASMLTYTLLLATVHAQPAPRMLIALGFYIYSWRCSELIVGVNVAAGVLLAELSQHPITHRVSSSRSLFVNMIPMLLFFSGLYLCSFPDHHPEWSPYFSPLLAFGMKHFPAGEYVFRYWNAIGAHLVVLGIVFSSHLMRALSHPVFLFLGGVSFPLYLLQGPTIRSVLAWVLFGFTSPVQLEERLESGDVIQKMVRPIPSTSFVSVVLVFYFGFLFWVSHFWSIYLEPRFAWATQRTEAIVFGDRVDSPTASHHVRSKSNEANGINGINGVNGVNGFMLPK</sequence>
<dbReference type="InterPro" id="IPR050879">
    <property type="entry name" value="Acyltransferase_3"/>
</dbReference>
<feature type="transmembrane region" description="Helical" evidence="1">
    <location>
        <begin position="256"/>
        <end position="272"/>
    </location>
</feature>
<feature type="transmembrane region" description="Helical" evidence="1">
    <location>
        <begin position="67"/>
        <end position="84"/>
    </location>
</feature>
<dbReference type="Pfam" id="PF01757">
    <property type="entry name" value="Acyl_transf_3"/>
    <property type="match status" value="1"/>
</dbReference>
<name>A0A9P8HXQ6_9PEZI</name>
<dbReference type="Proteomes" id="UP000698800">
    <property type="component" value="Unassembled WGS sequence"/>
</dbReference>
<dbReference type="AlphaFoldDB" id="A0A9P8HXQ6"/>
<evidence type="ECO:0000256" key="1">
    <source>
        <dbReference type="SAM" id="Phobius"/>
    </source>
</evidence>
<dbReference type="EMBL" id="JAGHQL010000067">
    <property type="protein sequence ID" value="KAH0541827.1"/>
    <property type="molecule type" value="Genomic_DNA"/>
</dbReference>
<reference evidence="3" key="1">
    <citation type="submission" date="2021-03" db="EMBL/GenBank/DDBJ databases">
        <title>Comparative genomics and phylogenomic investigation of the class Geoglossomycetes provide insights into ecological specialization and systematics.</title>
        <authorList>
            <person name="Melie T."/>
            <person name="Pirro S."/>
            <person name="Miller A.N."/>
            <person name="Quandt A."/>
        </authorList>
    </citation>
    <scope>NUCLEOTIDE SEQUENCE</scope>
    <source>
        <strain evidence="3">GBOQ0MN5Z8</strain>
    </source>
</reference>
<dbReference type="PANTHER" id="PTHR23028">
    <property type="entry name" value="ACETYLTRANSFERASE"/>
    <property type="match status" value="1"/>
</dbReference>
<keyword evidence="4" id="KW-1185">Reference proteome</keyword>
<feature type="transmembrane region" description="Helical" evidence="1">
    <location>
        <begin position="328"/>
        <end position="346"/>
    </location>
</feature>
<feature type="transmembrane region" description="Helical" evidence="1">
    <location>
        <begin position="390"/>
        <end position="410"/>
    </location>
</feature>
<accession>A0A9P8HXQ6</accession>
<dbReference type="PANTHER" id="PTHR23028:SF128">
    <property type="entry name" value="ACYLTRANSFERASE 3 DOMAIN-CONTAINING PROTEIN"/>
    <property type="match status" value="1"/>
</dbReference>
<proteinExistence type="predicted"/>
<evidence type="ECO:0000313" key="4">
    <source>
        <dbReference type="Proteomes" id="UP000698800"/>
    </source>
</evidence>
<dbReference type="OrthoDB" id="5405781at2759"/>